<evidence type="ECO:0000313" key="1">
    <source>
        <dbReference type="EMBL" id="URN94659.1"/>
    </source>
</evidence>
<dbReference type="AlphaFoldDB" id="A0A9J6ZEQ7"/>
<accession>A0A9J6ZEQ7</accession>
<evidence type="ECO:0000313" key="2">
    <source>
        <dbReference type="Proteomes" id="UP001056756"/>
    </source>
</evidence>
<dbReference type="KEGG" id="plig:NAG76_23050"/>
<protein>
    <submittedName>
        <fullName evidence="1">DUF1802 family protein</fullName>
    </submittedName>
</protein>
<gene>
    <name evidence="1" type="ORF">NAG76_23050</name>
</gene>
<sequence length="195" mass="22785">MPTENKAIALKEWAVTVGALLQGELIFVMRKGGIVEETRDFELLSPQFYLMPAYEHQKEHLLKEPFQGRIAATMTDWTPTQSHMKLEGYAKVVEDIEITSENQLQALRDLHIWTDEFATERLKWKKKNPLHLLIMRVYRLESPVMPPMRVPYTGCKSWVRIEDELTESNLVPVLTDEVFEQKYNEIKLALEEVVQ</sequence>
<organism evidence="1 2">
    <name type="scientific">Candidatus Pristimantibacillus lignocellulolyticus</name>
    <dbReference type="NCBI Taxonomy" id="2994561"/>
    <lineage>
        <taxon>Bacteria</taxon>
        <taxon>Bacillati</taxon>
        <taxon>Bacillota</taxon>
        <taxon>Bacilli</taxon>
        <taxon>Bacillales</taxon>
        <taxon>Paenibacillaceae</taxon>
        <taxon>Candidatus Pristimantibacillus</taxon>
    </lineage>
</organism>
<dbReference type="Proteomes" id="UP001056756">
    <property type="component" value="Chromosome"/>
</dbReference>
<dbReference type="EMBL" id="CP097899">
    <property type="protein sequence ID" value="URN94659.1"/>
    <property type="molecule type" value="Genomic_DNA"/>
</dbReference>
<dbReference type="InterPro" id="IPR014923">
    <property type="entry name" value="DUF1802"/>
</dbReference>
<proteinExistence type="predicted"/>
<name>A0A9J6ZEQ7_9BACL</name>
<reference evidence="1" key="1">
    <citation type="submission" date="2022-05" db="EMBL/GenBank/DDBJ databases">
        <title>Novel bacterial taxa in a minimal lignocellulolytic consortium and its capacity to transform plastics disclosed by genome-resolved metagenomics.</title>
        <authorList>
            <person name="Rodriguez C.A.D."/>
            <person name="Diaz-Garcia L."/>
            <person name="Herrera K."/>
            <person name="Tarazona N.A."/>
            <person name="Sproer C."/>
            <person name="Overmann J."/>
            <person name="Jimenez D.J."/>
        </authorList>
    </citation>
    <scope>NUCLEOTIDE SEQUENCE</scope>
    <source>
        <strain evidence="1">MAG5</strain>
    </source>
</reference>
<dbReference type="Pfam" id="PF08819">
    <property type="entry name" value="DUF1802"/>
    <property type="match status" value="1"/>
</dbReference>